<dbReference type="Proteomes" id="UP000326500">
    <property type="component" value="Unassembled WGS sequence"/>
</dbReference>
<dbReference type="InterPro" id="IPR009183">
    <property type="entry name" value="UCP004962"/>
</dbReference>
<evidence type="ECO:0000313" key="1">
    <source>
        <dbReference type="EMBL" id="SDJ82418.1"/>
    </source>
</evidence>
<proteinExistence type="predicted"/>
<dbReference type="AlphaFoldDB" id="A0A1G8WVM4"/>
<dbReference type="Pfam" id="PF09897">
    <property type="entry name" value="DUF2124"/>
    <property type="match status" value="1"/>
</dbReference>
<dbReference type="EMBL" id="FNFT01000001">
    <property type="protein sequence ID" value="SDJ82418.1"/>
    <property type="molecule type" value="Genomic_DNA"/>
</dbReference>
<keyword evidence="2" id="KW-1185">Reference proteome</keyword>
<name>A0A1G8WVM4_9EURY</name>
<dbReference type="STRING" id="2200.GCA_001571405_00876"/>
<dbReference type="PIRSF" id="PIRSF004962">
    <property type="entry name" value="UCP004962"/>
    <property type="match status" value="1"/>
</dbReference>
<reference evidence="1 2" key="1">
    <citation type="submission" date="2016-10" db="EMBL/GenBank/DDBJ databases">
        <authorList>
            <person name="Varghese N."/>
            <person name="Submissions S."/>
        </authorList>
    </citation>
    <scope>NUCLEOTIDE SEQUENCE [LARGE SCALE GENOMIC DNA]</scope>
    <source>
        <strain evidence="1 2">DSM 2373</strain>
    </source>
</reference>
<dbReference type="Gene3D" id="3.40.50.2300">
    <property type="match status" value="1"/>
</dbReference>
<gene>
    <name evidence="1" type="ORF">SAMN04488571_101131</name>
</gene>
<dbReference type="OrthoDB" id="64681at2157"/>
<dbReference type="RefSeq" id="WP_066956017.1">
    <property type="nucleotide sequence ID" value="NZ_BCNX01000006.1"/>
</dbReference>
<evidence type="ECO:0008006" key="3">
    <source>
        <dbReference type="Google" id="ProtNLM"/>
    </source>
</evidence>
<sequence length="160" mass="17298">MELIEELSGVPGMLRPFKAYLREAGLGAGDQVAYYGCPGTCTPFIELLGFAVRDLPVEQVYVPYVDEAQARAIRPVEGVGMQASSDVVRVDPKVIVLMGGLAMPGVPVTKEAVQSVVGAHPGAKIVGICFMEMFKKGGWLDAFDFDLIIDATLKPVRIWR</sequence>
<accession>A0A1G8WVM4</accession>
<protein>
    <recommendedName>
        <fullName evidence="3">DUF2124 domain-containing protein</fullName>
    </recommendedName>
</protein>
<organism evidence="1 2">
    <name type="scientific">Methanoculleus thermophilus</name>
    <dbReference type="NCBI Taxonomy" id="2200"/>
    <lineage>
        <taxon>Archaea</taxon>
        <taxon>Methanobacteriati</taxon>
        <taxon>Methanobacteriota</taxon>
        <taxon>Stenosarchaea group</taxon>
        <taxon>Methanomicrobia</taxon>
        <taxon>Methanomicrobiales</taxon>
        <taxon>Methanomicrobiaceae</taxon>
        <taxon>Methanoculleus</taxon>
    </lineage>
</organism>
<evidence type="ECO:0000313" key="2">
    <source>
        <dbReference type="Proteomes" id="UP000326500"/>
    </source>
</evidence>